<gene>
    <name evidence="1" type="ORF">A2U01_0001271</name>
</gene>
<name>A0A392LZN6_9FABA</name>
<accession>A0A392LZN6</accession>
<sequence length="120" mass="13283">VVLDQLALNGFNHAFTFYQRFESLCGDDKQQSLGWNGDGIEASSNRLKERLSKCVLEDQFVLVEGRSILDNALIAIELEGGEVNCHLEIAIVDSMQDLFTNVKETIRASESGYAAKVSDL</sequence>
<reference evidence="1 2" key="1">
    <citation type="journal article" date="2018" name="Front. Plant Sci.">
        <title>Red Clover (Trifolium pratense) and Zigzag Clover (T. medium) - A Picture of Genomic Similarities and Differences.</title>
        <authorList>
            <person name="Dluhosova J."/>
            <person name="Istvanek J."/>
            <person name="Nedelnik J."/>
            <person name="Repkova J."/>
        </authorList>
    </citation>
    <scope>NUCLEOTIDE SEQUENCE [LARGE SCALE GENOMIC DNA]</scope>
    <source>
        <strain evidence="2">cv. 10/8</strain>
        <tissue evidence="1">Leaf</tissue>
    </source>
</reference>
<feature type="non-terminal residue" evidence="1">
    <location>
        <position position="1"/>
    </location>
</feature>
<evidence type="ECO:0000313" key="1">
    <source>
        <dbReference type="EMBL" id="MCH80502.1"/>
    </source>
</evidence>
<evidence type="ECO:0000313" key="2">
    <source>
        <dbReference type="Proteomes" id="UP000265520"/>
    </source>
</evidence>
<dbReference type="EMBL" id="LXQA010001126">
    <property type="protein sequence ID" value="MCH80502.1"/>
    <property type="molecule type" value="Genomic_DNA"/>
</dbReference>
<organism evidence="1 2">
    <name type="scientific">Trifolium medium</name>
    <dbReference type="NCBI Taxonomy" id="97028"/>
    <lineage>
        <taxon>Eukaryota</taxon>
        <taxon>Viridiplantae</taxon>
        <taxon>Streptophyta</taxon>
        <taxon>Embryophyta</taxon>
        <taxon>Tracheophyta</taxon>
        <taxon>Spermatophyta</taxon>
        <taxon>Magnoliopsida</taxon>
        <taxon>eudicotyledons</taxon>
        <taxon>Gunneridae</taxon>
        <taxon>Pentapetalae</taxon>
        <taxon>rosids</taxon>
        <taxon>fabids</taxon>
        <taxon>Fabales</taxon>
        <taxon>Fabaceae</taxon>
        <taxon>Papilionoideae</taxon>
        <taxon>50 kb inversion clade</taxon>
        <taxon>NPAAA clade</taxon>
        <taxon>Hologalegina</taxon>
        <taxon>IRL clade</taxon>
        <taxon>Trifolieae</taxon>
        <taxon>Trifolium</taxon>
    </lineage>
</organism>
<comment type="caution">
    <text evidence="1">The sequence shown here is derived from an EMBL/GenBank/DDBJ whole genome shotgun (WGS) entry which is preliminary data.</text>
</comment>
<proteinExistence type="predicted"/>
<dbReference type="Proteomes" id="UP000265520">
    <property type="component" value="Unassembled WGS sequence"/>
</dbReference>
<keyword evidence="2" id="KW-1185">Reference proteome</keyword>
<dbReference type="AlphaFoldDB" id="A0A392LZN6"/>
<protein>
    <submittedName>
        <fullName evidence="1">Uncharacterized protein</fullName>
    </submittedName>
</protein>